<protein>
    <submittedName>
        <fullName evidence="2">Uncharacterized protein</fullName>
    </submittedName>
</protein>
<dbReference type="Proteomes" id="UP001629214">
    <property type="component" value="Unassembled WGS sequence"/>
</dbReference>
<comment type="caution">
    <text evidence="2">The sequence shown here is derived from an EMBL/GenBank/DDBJ whole genome shotgun (WGS) entry which is preliminary data.</text>
</comment>
<accession>A0ABW8Z4T7</accession>
<feature type="region of interest" description="Disordered" evidence="1">
    <location>
        <begin position="50"/>
        <end position="72"/>
    </location>
</feature>
<sequence length="72" mass="7770">MLTKRNLLLALGISSAAVVAVLNICANRLERADKRAQRRALQRWEGEGGNVFQPAMPVPAAKADELSQDATP</sequence>
<organism evidence="2 3">
    <name type="scientific">Herbaspirillum rhizosphaerae</name>
    <dbReference type="NCBI Taxonomy" id="346179"/>
    <lineage>
        <taxon>Bacteria</taxon>
        <taxon>Pseudomonadati</taxon>
        <taxon>Pseudomonadota</taxon>
        <taxon>Betaproteobacteria</taxon>
        <taxon>Burkholderiales</taxon>
        <taxon>Oxalobacteraceae</taxon>
        <taxon>Herbaspirillum</taxon>
    </lineage>
</organism>
<dbReference type="EMBL" id="JAQQFR010000003">
    <property type="protein sequence ID" value="MFL9877855.1"/>
    <property type="molecule type" value="Genomic_DNA"/>
</dbReference>
<dbReference type="RefSeq" id="WP_408166390.1">
    <property type="nucleotide sequence ID" value="NZ_JAQQFR010000003.1"/>
</dbReference>
<evidence type="ECO:0000313" key="2">
    <source>
        <dbReference type="EMBL" id="MFL9877855.1"/>
    </source>
</evidence>
<reference evidence="2 3" key="1">
    <citation type="journal article" date="2024" name="Chem. Sci.">
        <title>Discovery of megapolipeptins by genome mining of a Burkholderiales bacteria collection.</title>
        <authorList>
            <person name="Paulo B.S."/>
            <person name="Recchia M.J.J."/>
            <person name="Lee S."/>
            <person name="Fergusson C.H."/>
            <person name="Romanowski S.B."/>
            <person name="Hernandez A."/>
            <person name="Krull N."/>
            <person name="Liu D.Y."/>
            <person name="Cavanagh H."/>
            <person name="Bos A."/>
            <person name="Gray C.A."/>
            <person name="Murphy B.T."/>
            <person name="Linington R.G."/>
            <person name="Eustaquio A.S."/>
        </authorList>
    </citation>
    <scope>NUCLEOTIDE SEQUENCE [LARGE SCALE GENOMIC DNA]</scope>
    <source>
        <strain evidence="2 3">RL21-008-BIB-B</strain>
    </source>
</reference>
<keyword evidence="3" id="KW-1185">Reference proteome</keyword>
<gene>
    <name evidence="2" type="ORF">PQR63_05670</name>
</gene>
<name>A0ABW8Z4T7_9BURK</name>
<evidence type="ECO:0000313" key="3">
    <source>
        <dbReference type="Proteomes" id="UP001629214"/>
    </source>
</evidence>
<proteinExistence type="predicted"/>
<evidence type="ECO:0000256" key="1">
    <source>
        <dbReference type="SAM" id="MobiDB-lite"/>
    </source>
</evidence>